<dbReference type="SUPFAM" id="SSF52151">
    <property type="entry name" value="FabD/lysophospholipase-like"/>
    <property type="match status" value="1"/>
</dbReference>
<keyword evidence="4 6" id="KW-0442">Lipid degradation</keyword>
<dbReference type="AlphaFoldDB" id="A9NW42"/>
<dbReference type="OMA" id="CPHIFPP"/>
<evidence type="ECO:0000256" key="3">
    <source>
        <dbReference type="ARBA" id="ARBA00022821"/>
    </source>
</evidence>
<evidence type="ECO:0000259" key="8">
    <source>
        <dbReference type="PROSITE" id="PS51635"/>
    </source>
</evidence>
<feature type="short sequence motif" description="GXSXG" evidence="6">
    <location>
        <begin position="61"/>
        <end position="65"/>
    </location>
</feature>
<dbReference type="FunFam" id="3.40.1090.10:FF:000005">
    <property type="entry name" value="Patatin"/>
    <property type="match status" value="1"/>
</dbReference>
<feature type="domain" description="PNPLA" evidence="8">
    <location>
        <begin position="19"/>
        <end position="222"/>
    </location>
</feature>
<evidence type="ECO:0000256" key="2">
    <source>
        <dbReference type="ARBA" id="ARBA00022801"/>
    </source>
</evidence>
<feature type="active site" description="Nucleophile" evidence="6">
    <location>
        <position position="63"/>
    </location>
</feature>
<dbReference type="EC" id="3.1.1.-" evidence="7"/>
<keyword evidence="5 6" id="KW-0443">Lipid metabolism</keyword>
<comment type="function">
    <text evidence="7">Lipolytic acyl hydrolase (LAH).</text>
</comment>
<feature type="active site" description="Proton acceptor" evidence="6">
    <location>
        <position position="209"/>
    </location>
</feature>
<evidence type="ECO:0000256" key="6">
    <source>
        <dbReference type="PROSITE-ProRule" id="PRU01161"/>
    </source>
</evidence>
<accession>A9NW42</accession>
<keyword evidence="2 6" id="KW-0378">Hydrolase</keyword>
<comment type="domain">
    <text evidence="7">The nitrogen atoms of the two glycine residues in the GGXR motif define the oxyanion hole, and stabilize the oxyanion that forms during the nucleophilic attack by the catalytic serine during substrate cleavage.</text>
</comment>
<dbReference type="GO" id="GO:0047372">
    <property type="term" value="F:monoacylglycerol lipase activity"/>
    <property type="evidence" value="ECO:0007669"/>
    <property type="project" value="TreeGrafter"/>
</dbReference>
<keyword evidence="3" id="KW-0611">Plant defense</keyword>
<organism evidence="9">
    <name type="scientific">Picea sitchensis</name>
    <name type="common">Sitka spruce</name>
    <name type="synonym">Pinus sitchensis</name>
    <dbReference type="NCBI Taxonomy" id="3332"/>
    <lineage>
        <taxon>Eukaryota</taxon>
        <taxon>Viridiplantae</taxon>
        <taxon>Streptophyta</taxon>
        <taxon>Embryophyta</taxon>
        <taxon>Tracheophyta</taxon>
        <taxon>Spermatophyta</taxon>
        <taxon>Pinopsida</taxon>
        <taxon>Pinidae</taxon>
        <taxon>Conifers I</taxon>
        <taxon>Pinales</taxon>
        <taxon>Pinaceae</taxon>
        <taxon>Picea</taxon>
    </lineage>
</organism>
<dbReference type="PROSITE" id="PS51635">
    <property type="entry name" value="PNPLA"/>
    <property type="match status" value="1"/>
</dbReference>
<evidence type="ECO:0000256" key="4">
    <source>
        <dbReference type="ARBA" id="ARBA00022963"/>
    </source>
</evidence>
<evidence type="ECO:0000313" key="9">
    <source>
        <dbReference type="EMBL" id="ABK24853.1"/>
    </source>
</evidence>
<feature type="short sequence motif" description="DGA/G" evidence="6">
    <location>
        <begin position="209"/>
        <end position="211"/>
    </location>
</feature>
<dbReference type="GO" id="GO:0016042">
    <property type="term" value="P:lipid catabolic process"/>
    <property type="evidence" value="ECO:0007669"/>
    <property type="project" value="UniProtKB-UniRule"/>
</dbReference>
<dbReference type="InterPro" id="IPR016035">
    <property type="entry name" value="Acyl_Trfase/lysoPLipase"/>
</dbReference>
<name>A9NW42_PICSI</name>
<dbReference type="PANTHER" id="PTHR32176">
    <property type="entry name" value="XYLOSE ISOMERASE"/>
    <property type="match status" value="1"/>
</dbReference>
<dbReference type="InterPro" id="IPR002641">
    <property type="entry name" value="PNPLA_dom"/>
</dbReference>
<dbReference type="Pfam" id="PF01734">
    <property type="entry name" value="Patatin"/>
    <property type="match status" value="1"/>
</dbReference>
<dbReference type="GO" id="GO:0006952">
    <property type="term" value="P:defense response"/>
    <property type="evidence" value="ECO:0007669"/>
    <property type="project" value="UniProtKB-KW"/>
</dbReference>
<evidence type="ECO:0000256" key="5">
    <source>
        <dbReference type="ARBA" id="ARBA00023098"/>
    </source>
</evidence>
<dbReference type="EMBL" id="EF085549">
    <property type="protein sequence ID" value="ABK24853.1"/>
    <property type="molecule type" value="mRNA"/>
</dbReference>
<feature type="short sequence motif" description="GXGXXG" evidence="6">
    <location>
        <begin position="23"/>
        <end position="28"/>
    </location>
</feature>
<protein>
    <recommendedName>
        <fullName evidence="7">Patatin</fullName>
        <ecNumber evidence="7">3.1.1.-</ecNumber>
    </recommendedName>
</protein>
<comment type="similarity">
    <text evidence="1 7">Belongs to the patatin family.</text>
</comment>
<proteinExistence type="evidence at transcript level"/>
<evidence type="ECO:0000256" key="7">
    <source>
        <dbReference type="RuleBase" id="RU361262"/>
    </source>
</evidence>
<dbReference type="PANTHER" id="PTHR32176:SF120">
    <property type="entry name" value="PATATIN"/>
    <property type="match status" value="1"/>
</dbReference>
<dbReference type="CDD" id="cd07214">
    <property type="entry name" value="Pat17_isozyme_like"/>
    <property type="match status" value="1"/>
</dbReference>
<evidence type="ECO:0000256" key="1">
    <source>
        <dbReference type="ARBA" id="ARBA00010240"/>
    </source>
</evidence>
<sequence length="392" mass="42678">MDITSRNQSVTDGQFITVLSIDGGGVRGIIPAAILEFLEETLQKLDGPDVSIADYFDVIAGTSTGGLVTAMLAAPNENNRPLFAAKDITKFYLDNCPHIFPPTTGFLQSVFKYLNGPKYSGDYLHKILKKYLGDKRLHQTLTNVVITTYDIQIQQPAIFSTFTAKKDKLTDAFLADVCIGSSAAPTYLPAYYFQTKDSSGNTRDFNLVDGGIAANNPTLLAINQVTKQTLVDCPGFAVPTSKASDTTKFLVLSLGTGQKMETYNATDAAKWGLIGWLSNGGKTPIIDMFSQSSADMVDIHASVVFQAFKSEKNYLRIQVELSGDTSSTDLSTKKNLEDLVELGRKLLDDSVSRVNIETGLFEKVTGEGSNRDALTRFAKALSDERKLRLSPS</sequence>
<reference evidence="9" key="1">
    <citation type="journal article" date="2008" name="BMC Genomics">
        <title>A conifer genomics resource of 200,000 spruce (Picea spp.) ESTs and 6,464 high-quality, sequence-finished full-length cDNAs for Sitka spruce (Picea sitchensis).</title>
        <authorList>
            <person name="Ralph S.G."/>
            <person name="Chun H.J."/>
            <person name="Kolosova N."/>
            <person name="Cooper D."/>
            <person name="Oddy C."/>
            <person name="Ritland C.E."/>
            <person name="Kirkpatrick R."/>
            <person name="Moore R."/>
            <person name="Barber S."/>
            <person name="Holt R.A."/>
            <person name="Jones S.J."/>
            <person name="Marra M.A."/>
            <person name="Douglas C.J."/>
            <person name="Ritland K."/>
            <person name="Bohlmann J."/>
        </authorList>
    </citation>
    <scope>NUCLEOTIDE SEQUENCE</scope>
    <source>
        <tissue evidence="9">Green portion of the leader tissue</tissue>
    </source>
</reference>
<dbReference type="Gene3D" id="3.40.1090.10">
    <property type="entry name" value="Cytosolic phospholipase A2 catalytic domain"/>
    <property type="match status" value="1"/>
</dbReference>
<dbReference type="GO" id="GO:0004620">
    <property type="term" value="F:phospholipase activity"/>
    <property type="evidence" value="ECO:0007669"/>
    <property type="project" value="TreeGrafter"/>
</dbReference>